<sequence length="325" mass="34053">MSRHPAPVTERLRVLRRLLLPLACTAAFTAAAVLLPVAGHARSSDGWTNEAASRFWTPERMADSMPASGRPAAPPARPGALGTLPAEGAAVHFAGIPTVGMLFSVGGDMTAHFCSASVIDSPGRDLILTAAHCELGTDIGFVPDYRAGATRQPYGIWAVSQVFTDPHWTPDDDTGSDYDFAFARVRPGPHGQRVEDVTGANKLARTPGYSIRVTVMGYPHAEDNPADQAVTCTTTTGPLPGLHQMQMACGGFYTGTSGGPWIIDYNTRTRSGTVVGLIGGLGGGGPDDRISYSPFFDDAVLALYHTAVRAQTGATHPAIAGAKTP</sequence>
<organism evidence="2 3">
    <name type="scientific">Actinacidiphila acididurans</name>
    <dbReference type="NCBI Taxonomy" id="2784346"/>
    <lineage>
        <taxon>Bacteria</taxon>
        <taxon>Bacillati</taxon>
        <taxon>Actinomycetota</taxon>
        <taxon>Actinomycetes</taxon>
        <taxon>Kitasatosporales</taxon>
        <taxon>Streptomycetaceae</taxon>
        <taxon>Actinacidiphila</taxon>
    </lineage>
</organism>
<feature type="domain" description="Peptidase S1" evidence="1">
    <location>
        <begin position="107"/>
        <end position="278"/>
    </location>
</feature>
<dbReference type="PROSITE" id="PS00134">
    <property type="entry name" value="TRYPSIN_HIS"/>
    <property type="match status" value="1"/>
</dbReference>
<evidence type="ECO:0000313" key="2">
    <source>
        <dbReference type="EMBL" id="MBM9505128.1"/>
    </source>
</evidence>
<protein>
    <submittedName>
        <fullName evidence="2">Trypsin-like serine protease</fullName>
    </submittedName>
</protein>
<dbReference type="Pfam" id="PF00089">
    <property type="entry name" value="Trypsin"/>
    <property type="match status" value="1"/>
</dbReference>
<name>A0ABS2TP62_9ACTN</name>
<keyword evidence="3" id="KW-1185">Reference proteome</keyword>
<dbReference type="InterPro" id="IPR009003">
    <property type="entry name" value="Peptidase_S1_PA"/>
</dbReference>
<dbReference type="InterPro" id="IPR018114">
    <property type="entry name" value="TRYPSIN_HIS"/>
</dbReference>
<dbReference type="EMBL" id="JADKYB010000005">
    <property type="protein sequence ID" value="MBM9505128.1"/>
    <property type="molecule type" value="Genomic_DNA"/>
</dbReference>
<dbReference type="InterPro" id="IPR001254">
    <property type="entry name" value="Trypsin_dom"/>
</dbReference>
<dbReference type="Proteomes" id="UP000749040">
    <property type="component" value="Unassembled WGS sequence"/>
</dbReference>
<evidence type="ECO:0000259" key="1">
    <source>
        <dbReference type="Pfam" id="PF00089"/>
    </source>
</evidence>
<comment type="caution">
    <text evidence="2">The sequence shown here is derived from an EMBL/GenBank/DDBJ whole genome shotgun (WGS) entry which is preliminary data.</text>
</comment>
<proteinExistence type="predicted"/>
<gene>
    <name evidence="2" type="ORF">ITX44_11355</name>
</gene>
<accession>A0ABS2TP62</accession>
<reference evidence="2 3" key="1">
    <citation type="submission" date="2021-01" db="EMBL/GenBank/DDBJ databases">
        <title>Streptomyces acididurans sp. nov., isolated from a peat swamp forest soil.</title>
        <authorList>
            <person name="Chantavorakit T."/>
            <person name="Duangmal K."/>
        </authorList>
    </citation>
    <scope>NUCLEOTIDE SEQUENCE [LARGE SCALE GENOMIC DNA]</scope>
    <source>
        <strain evidence="2 3">KK5PA1</strain>
    </source>
</reference>
<dbReference type="Gene3D" id="2.40.10.10">
    <property type="entry name" value="Trypsin-like serine proteases"/>
    <property type="match status" value="2"/>
</dbReference>
<dbReference type="SUPFAM" id="SSF50494">
    <property type="entry name" value="Trypsin-like serine proteases"/>
    <property type="match status" value="1"/>
</dbReference>
<dbReference type="InterPro" id="IPR043504">
    <property type="entry name" value="Peptidase_S1_PA_chymotrypsin"/>
</dbReference>
<evidence type="ECO:0000313" key="3">
    <source>
        <dbReference type="Proteomes" id="UP000749040"/>
    </source>
</evidence>